<evidence type="ECO:0000256" key="4">
    <source>
        <dbReference type="ARBA" id="ARBA00024045"/>
    </source>
</evidence>
<gene>
    <name evidence="8" type="primary">LOC105041183</name>
</gene>
<dbReference type="PANTHER" id="PTHR45868">
    <property type="entry name" value="HEAVY METAL-ASSOCIATED ISOPRENYLATED PLANT PROTEIN 33-RELATED"/>
    <property type="match status" value="1"/>
</dbReference>
<keyword evidence="3" id="KW-0449">Lipoprotein</keyword>
<dbReference type="GeneID" id="105041183"/>
<dbReference type="CDD" id="cd00371">
    <property type="entry name" value="HMA"/>
    <property type="match status" value="1"/>
</dbReference>
<dbReference type="Gene3D" id="3.30.70.100">
    <property type="match status" value="1"/>
</dbReference>
<evidence type="ECO:0000256" key="2">
    <source>
        <dbReference type="ARBA" id="ARBA00022723"/>
    </source>
</evidence>
<dbReference type="AlphaFoldDB" id="A0A6I9R1D4"/>
<evidence type="ECO:0000313" key="8">
    <source>
        <dbReference type="RefSeq" id="XP_010916342.1"/>
    </source>
</evidence>
<reference evidence="8" key="1">
    <citation type="submission" date="2025-08" db="UniProtKB">
        <authorList>
            <consortium name="RefSeq"/>
        </authorList>
    </citation>
    <scope>IDENTIFICATION</scope>
</reference>
<dbReference type="OrthoDB" id="689350at2759"/>
<feature type="compositionally biased region" description="Polar residues" evidence="5">
    <location>
        <begin position="78"/>
        <end position="89"/>
    </location>
</feature>
<dbReference type="PANTHER" id="PTHR45868:SF19">
    <property type="entry name" value="HEAVY METAL-ASSOCIATED ISOPRENYLATED PLANT PROTEIN 37"/>
    <property type="match status" value="1"/>
</dbReference>
<dbReference type="Proteomes" id="UP000504607">
    <property type="component" value="Chromosome 3"/>
</dbReference>
<sequence>MTRDEGFRVLKIQTYILKVSIHCDGCKQKVKKLLQKIEGVYSVSIDLENQRVAVSGNVDSETLIKKLAKSGKHAELWSQKTNTQEPKPNQQKQRRQFAAAQTGHKNNNDQGKQRLIQGLRAFKNQHNKLPSLSSDEEDYDDDDEVEGLDELPFLDMNPINFLRQTGNAAAIAKKNCHGNAGGNGNGGAGKKCGGNTYQHQIKNKDISQQKGIDISANGKIINGVHLGGGNPNAGVINGVHLGGGNPNAGEIRRINDKNGMTMGHHGLGRNNVGGFQGNGFPGYARFPSNGEGFGGHRQSPMMVNMQGYQAHPSSMMTNLRGYNNDMIMHESRHMQPQMMYHRSPQISPYTGYYPCYPNPYYPVNQSDNSDYGIHLFSDENTRGCIVM</sequence>
<dbReference type="Pfam" id="PF00403">
    <property type="entry name" value="HMA"/>
    <property type="match status" value="1"/>
</dbReference>
<dbReference type="PROSITE" id="PS50846">
    <property type="entry name" value="HMA_2"/>
    <property type="match status" value="1"/>
</dbReference>
<feature type="domain" description="HMA" evidence="6">
    <location>
        <begin position="12"/>
        <end position="75"/>
    </location>
</feature>
<organism evidence="7 8">
    <name type="scientific">Elaeis guineensis var. tenera</name>
    <name type="common">Oil palm</name>
    <dbReference type="NCBI Taxonomy" id="51953"/>
    <lineage>
        <taxon>Eukaryota</taxon>
        <taxon>Viridiplantae</taxon>
        <taxon>Streptophyta</taxon>
        <taxon>Embryophyta</taxon>
        <taxon>Tracheophyta</taxon>
        <taxon>Spermatophyta</taxon>
        <taxon>Magnoliopsida</taxon>
        <taxon>Liliopsida</taxon>
        <taxon>Arecaceae</taxon>
        <taxon>Arecoideae</taxon>
        <taxon>Cocoseae</taxon>
        <taxon>Elaeidinae</taxon>
        <taxon>Elaeis</taxon>
    </lineage>
</organism>
<keyword evidence="2" id="KW-0479">Metal-binding</keyword>
<dbReference type="KEGG" id="egu:105041183"/>
<feature type="region of interest" description="Disordered" evidence="5">
    <location>
        <begin position="74"/>
        <end position="110"/>
    </location>
</feature>
<evidence type="ECO:0000256" key="5">
    <source>
        <dbReference type="SAM" id="MobiDB-lite"/>
    </source>
</evidence>
<dbReference type="InParanoid" id="A0A6I9R1D4"/>
<evidence type="ECO:0000313" key="7">
    <source>
        <dbReference type="Proteomes" id="UP000504607"/>
    </source>
</evidence>
<keyword evidence="7" id="KW-1185">Reference proteome</keyword>
<dbReference type="InterPro" id="IPR036163">
    <property type="entry name" value="HMA_dom_sf"/>
</dbReference>
<proteinExistence type="inferred from homology"/>
<dbReference type="InterPro" id="IPR006121">
    <property type="entry name" value="HMA_dom"/>
</dbReference>
<evidence type="ECO:0000256" key="3">
    <source>
        <dbReference type="ARBA" id="ARBA00023289"/>
    </source>
</evidence>
<evidence type="ECO:0000259" key="6">
    <source>
        <dbReference type="PROSITE" id="PS50846"/>
    </source>
</evidence>
<accession>A0A6I9R1D4</accession>
<evidence type="ECO:0000256" key="1">
    <source>
        <dbReference type="ARBA" id="ARBA00022481"/>
    </source>
</evidence>
<keyword evidence="1" id="KW-0488">Methylation</keyword>
<dbReference type="FunFam" id="3.30.70.100:FF:000008">
    <property type="entry name" value="Copper transport protein ATOX1"/>
    <property type="match status" value="1"/>
</dbReference>
<protein>
    <submittedName>
        <fullName evidence="8">Heavy metal-associated isoprenylated plant protein 37</fullName>
    </submittedName>
</protein>
<name>A0A6I9R1D4_ELAGV</name>
<dbReference type="RefSeq" id="XP_010916342.1">
    <property type="nucleotide sequence ID" value="XM_010918040.3"/>
</dbReference>
<dbReference type="SUPFAM" id="SSF55008">
    <property type="entry name" value="HMA, heavy metal-associated domain"/>
    <property type="match status" value="1"/>
</dbReference>
<dbReference type="GO" id="GO:0046872">
    <property type="term" value="F:metal ion binding"/>
    <property type="evidence" value="ECO:0007669"/>
    <property type="project" value="UniProtKB-KW"/>
</dbReference>
<dbReference type="FunCoup" id="A0A6I9R1D4">
    <property type="interactions" value="47"/>
</dbReference>
<comment type="similarity">
    <text evidence="4">Belongs to the HIPP family.</text>
</comment>
<keyword evidence="3" id="KW-0636">Prenylation</keyword>